<feature type="region of interest" description="Disordered" evidence="1">
    <location>
        <begin position="1"/>
        <end position="69"/>
    </location>
</feature>
<feature type="compositionally biased region" description="Basic and acidic residues" evidence="1">
    <location>
        <begin position="12"/>
        <end position="24"/>
    </location>
</feature>
<protein>
    <submittedName>
        <fullName evidence="2">Uncharacterized protein</fullName>
    </submittedName>
</protein>
<reference evidence="2" key="1">
    <citation type="submission" date="2019-02" db="EMBL/GenBank/DDBJ databases">
        <title>Isolation of virulent Lactobacillus brevis phages.</title>
        <authorList>
            <person name="Feyereisen M."/>
            <person name="Mahony J."/>
            <person name="O'Sullivan T."/>
            <person name="van Sinderen D."/>
        </authorList>
    </citation>
    <scope>NUCLEOTIDE SEQUENCE [LARGE SCALE GENOMIC DNA]</scope>
</reference>
<gene>
    <name evidence="2" type="ORF">SAC12B_0123</name>
</gene>
<feature type="compositionally biased region" description="Basic and acidic residues" evidence="1">
    <location>
        <begin position="36"/>
        <end position="60"/>
    </location>
</feature>
<evidence type="ECO:0000313" key="2">
    <source>
        <dbReference type="EMBL" id="QBJ03912.1"/>
    </source>
</evidence>
<evidence type="ECO:0000313" key="3">
    <source>
        <dbReference type="Proteomes" id="UP000306187"/>
    </source>
</evidence>
<name>A0A4Y5FFM5_9CAUD</name>
<evidence type="ECO:0000256" key="1">
    <source>
        <dbReference type="SAM" id="MobiDB-lite"/>
    </source>
</evidence>
<organism evidence="2 3">
    <name type="scientific">Lactobacillus phage SAC12B</name>
    <dbReference type="NCBI Taxonomy" id="2510941"/>
    <lineage>
        <taxon>Viruses</taxon>
        <taxon>Duplodnaviria</taxon>
        <taxon>Heunggongvirae</taxon>
        <taxon>Uroviricota</taxon>
        <taxon>Caudoviricetes</taxon>
        <taxon>Herelleviridae</taxon>
        <taxon>Tybeckvirus</taxon>
        <taxon>Tybeckvirus SAC12B</taxon>
    </lineage>
</organism>
<keyword evidence="3" id="KW-1185">Reference proteome</keyword>
<dbReference type="Proteomes" id="UP000306187">
    <property type="component" value="Segment"/>
</dbReference>
<feature type="compositionally biased region" description="Basic and acidic residues" evidence="1">
    <location>
        <begin position="202"/>
        <end position="218"/>
    </location>
</feature>
<proteinExistence type="predicted"/>
<sequence length="284" mass="31048">MAKSVLSEFDEELNKSEETVDKNEAGNVEETAEEEKDNKKEVSGKELEDKTNKKDAKESGDSASVNKSKVALSAENVKEIIKSVVTETLAEQNEELAKSVKGLATSEQLDKTIGVFAKAYSAMKELNENIEKNVNKSLEDNVNKSIKDSLADISEKLEKSAEDSTLLTAEGKLAKSTDVSDDDKAVDYVAKSASETPNDDVEAPKDTPDDKEEVEKSTVNRLDLLERYNSRMKNDISKGVYAASPDKMQVIKSIGSSLAFNRLGSEDELEFAKNYADGGNVTLE</sequence>
<feature type="region of interest" description="Disordered" evidence="1">
    <location>
        <begin position="191"/>
        <end position="218"/>
    </location>
</feature>
<dbReference type="EMBL" id="MK504446">
    <property type="protein sequence ID" value="QBJ03912.1"/>
    <property type="molecule type" value="Genomic_DNA"/>
</dbReference>
<accession>A0A4Y5FFM5</accession>